<feature type="transmembrane region" description="Helical" evidence="10">
    <location>
        <begin position="747"/>
        <end position="773"/>
    </location>
</feature>
<feature type="transmembrane region" description="Helical" evidence="10">
    <location>
        <begin position="835"/>
        <end position="856"/>
    </location>
</feature>
<evidence type="ECO:0000256" key="3">
    <source>
        <dbReference type="ARBA" id="ARBA00022448"/>
    </source>
</evidence>
<evidence type="ECO:0000256" key="5">
    <source>
        <dbReference type="ARBA" id="ARBA00022692"/>
    </source>
</evidence>
<evidence type="ECO:0000313" key="13">
    <source>
        <dbReference type="EMBL" id="OAY78839.1"/>
    </source>
</evidence>
<dbReference type="InterPro" id="IPR053951">
    <property type="entry name" value="K_trans_N"/>
</dbReference>
<feature type="transmembrane region" description="Helical" evidence="10">
    <location>
        <begin position="255"/>
        <end position="277"/>
    </location>
</feature>
<name>A0A199VP61_ANACO</name>
<accession>A0A199VP61</accession>
<feature type="transmembrane region" description="Helical" evidence="10">
    <location>
        <begin position="1127"/>
        <end position="1146"/>
    </location>
</feature>
<evidence type="ECO:0000313" key="14">
    <source>
        <dbReference type="Proteomes" id="UP000092600"/>
    </source>
</evidence>
<keyword evidence="6 10" id="KW-0630">Potassium</keyword>
<sequence>MQDGWIRTLHLAFQSIGIVYGDMGTSPLYVYAGTFPDGITVDDDLYGVLSLIIYTLLLLSLLKYVFIVLWANDNGDGMLYAKVSLIPNQQAEDAMVSNYKLQTPSTRMRRAQWMKQKLEGSVRVQVALFIITILATSMVIVLSAVSGIKEKATSLTEVILLLLFAIQRLGTDKVGYSFAPIIFIWFLLIGGIGIYNLFKYDVGVLRAFNPKYIVDYFKRNGKQGWISLGGVILCITGTEAMFADLGHFNIRAIQISFSFLLLPSVSLAYIVAVAASIIASQAMISGAFAIIWQSQSLGCFPRVKVMHTSAKYEGQVYIPEINFVLAVACVIVTAVFRTTVRIGNAYGIAVVFVMTITTFMVTLIMLLIWQTSIWWITLFVVVFGGVELVYLSSVLYKFVQGGYLPLAFAFILMMMMGIWHYVHVKKYKFELHNIVSSDYIRELAQKQTLRRIPGIGLLYSELVQGVPPIFSHFTEKIPSIHSVVVIVSIKQLPIPHVEIAERYLFRQVEPSDFRLYRCVVRYGYIDALEEPKVFERSLIQQLKNYIEEENILRKSDAPRQSEVQLEELNDNTKPRSGSSTVHIEETLEQNILSNETHSSERISIEKSHKIEEEKQIIEKELEKGVVYLVGEADVMAKQDSSILKKIIVNYIYNFMRRNSRQGDRVLMIPRDKLLKRSLRRKLRYMDSFHLEAGKVSNINSHDGKDGWIRTLHLAFQSIGIVYGDMGTSPLYVYASTFPDGITVDDDLYGVLSLIIYTLLLLPLLKYVFIVLWANDNGDGGTFALYSLISRYAKVSLIPNQQAEDAMVSNYRLQTPSTRMRRAQWMKQKLEGSVRVQVALFIITILATSMVIVLSAVSGIKEKATSLTEVILLLLFAIQRFGTDKVGYSFAPIIFIWFLLIGSIGVYNLVKYDVGVLRAFNPKYIVDYFKRNGKQGWISLGGVVLCITGTEAMFADLGHFNIRAIQISFSFVFLPSVSLAYIGQAAYLTKYPANVVAVAASIIASQAMISGAFAIIWQSQSLGCFPRVKVMHTSAKYEGQVYIPEINFVLAVACVIVTAVFKTAVKIGNAYGIAVVFVMTITTFMVTLIMLLIWQTSIWWITLFVVVFGGVELVYLSSVLYKFVQGGYLPLAFAFILMMMMGIWHYVHVKKYKFELHNIVSSDYIKELAQKTTLRRIPGIGLLYSELVQGVPPIFSHFTEKIPSIHSVVVIVSIKQLPIPHVEIAERYLFRQVEPSDFRLYRCVVRYGYIDALEEPKAFERSLIQQLKNYIEEENILRKSDASRQSEVQLEELNDNTKPRSGSSTVHIEETLEQNILSNETHSSERISIEKSHKIEEEKQIIEKELEKGVVHLVGEADVMAKQDSSILKKIIVNYIYNFIRRNSWQGDRVLMIPLDKLLKVGMTYEI</sequence>
<comment type="similarity">
    <text evidence="2 10">Belongs to the HAK/KUP transporter (TC 2.A.72.3) family.</text>
</comment>
<dbReference type="EMBL" id="LSRQ01001201">
    <property type="protein sequence ID" value="OAY78839.1"/>
    <property type="molecule type" value="Genomic_DNA"/>
</dbReference>
<feature type="transmembrane region" description="Helical" evidence="10">
    <location>
        <begin position="176"/>
        <end position="198"/>
    </location>
</feature>
<comment type="function">
    <text evidence="10">Potassium transporter.</text>
</comment>
<feature type="transmembrane region" description="Helical" evidence="10">
    <location>
        <begin position="346"/>
        <end position="368"/>
    </location>
</feature>
<evidence type="ECO:0000256" key="4">
    <source>
        <dbReference type="ARBA" id="ARBA00022538"/>
    </source>
</evidence>
<feature type="transmembrane region" description="Helical" evidence="10">
    <location>
        <begin position="887"/>
        <end position="909"/>
    </location>
</feature>
<feature type="transmembrane region" description="Helical" evidence="10">
    <location>
        <begin position="1072"/>
        <end position="1093"/>
    </location>
</feature>
<dbReference type="Pfam" id="PF02705">
    <property type="entry name" value="K_trans"/>
    <property type="match status" value="2"/>
</dbReference>
<evidence type="ECO:0000256" key="9">
    <source>
        <dbReference type="ARBA" id="ARBA00023136"/>
    </source>
</evidence>
<feature type="domain" description="K+ potassium transporter integral membrane" evidence="11">
    <location>
        <begin position="713"/>
        <end position="1161"/>
    </location>
</feature>
<evidence type="ECO:0000256" key="1">
    <source>
        <dbReference type="ARBA" id="ARBA00004141"/>
    </source>
</evidence>
<comment type="caution">
    <text evidence="10">Lacks conserved residue(s) required for the propagation of feature annotation.</text>
</comment>
<evidence type="ECO:0000256" key="7">
    <source>
        <dbReference type="ARBA" id="ARBA00022989"/>
    </source>
</evidence>
<proteinExistence type="inferred from homology"/>
<dbReference type="PANTHER" id="PTHR30540:SF94">
    <property type="entry name" value="POTASSIUM TRANSPORTER 5"/>
    <property type="match status" value="1"/>
</dbReference>
<feature type="transmembrane region" description="Helical" evidence="10">
    <location>
        <begin position="936"/>
        <end position="954"/>
    </location>
</feature>
<dbReference type="InterPro" id="IPR003855">
    <property type="entry name" value="K+_transporter"/>
</dbReference>
<dbReference type="PANTHER" id="PTHR30540">
    <property type="entry name" value="OSMOTIC STRESS POTASSIUM TRANSPORTER"/>
    <property type="match status" value="1"/>
</dbReference>
<protein>
    <recommendedName>
        <fullName evidence="10">Potassium transporter</fullName>
    </recommendedName>
</protein>
<evidence type="ECO:0000259" key="11">
    <source>
        <dbReference type="Pfam" id="PF02705"/>
    </source>
</evidence>
<dbReference type="InterPro" id="IPR053952">
    <property type="entry name" value="K_trans_C"/>
</dbReference>
<feature type="transmembrane region" description="Helical" evidence="10">
    <location>
        <begin position="1040"/>
        <end position="1060"/>
    </location>
</feature>
<evidence type="ECO:0000256" key="2">
    <source>
        <dbReference type="ARBA" id="ARBA00008440"/>
    </source>
</evidence>
<keyword evidence="4 10" id="KW-0633">Potassium transport</keyword>
<dbReference type="GO" id="GO:0015079">
    <property type="term" value="F:potassium ion transmembrane transporter activity"/>
    <property type="evidence" value="ECO:0007669"/>
    <property type="project" value="UniProtKB-UniRule"/>
</dbReference>
<feature type="domain" description="K+ potassium transporter C-terminal" evidence="12">
    <location>
        <begin position="1177"/>
        <end position="1406"/>
    </location>
</feature>
<gene>
    <name evidence="13" type="ORF">ACMD2_22776</name>
</gene>
<reference evidence="13 14" key="1">
    <citation type="journal article" date="2016" name="DNA Res.">
        <title>The draft genome of MD-2 pineapple using hybrid error correction of long reads.</title>
        <authorList>
            <person name="Redwan R.M."/>
            <person name="Saidin A."/>
            <person name="Kumar S.V."/>
        </authorList>
    </citation>
    <scope>NUCLEOTIDE SEQUENCE [LARGE SCALE GENOMIC DNA]</scope>
    <source>
        <strain evidence="14">cv. MD2</strain>
        <tissue evidence="13">Leaf</tissue>
    </source>
</reference>
<dbReference type="NCBIfam" id="TIGR00794">
    <property type="entry name" value="kup"/>
    <property type="match status" value="1"/>
</dbReference>
<evidence type="ECO:0000256" key="6">
    <source>
        <dbReference type="ARBA" id="ARBA00022958"/>
    </source>
</evidence>
<organism evidence="13 14">
    <name type="scientific">Ananas comosus</name>
    <name type="common">Pineapple</name>
    <name type="synonym">Ananas ananas</name>
    <dbReference type="NCBI Taxonomy" id="4615"/>
    <lineage>
        <taxon>Eukaryota</taxon>
        <taxon>Viridiplantae</taxon>
        <taxon>Streptophyta</taxon>
        <taxon>Embryophyta</taxon>
        <taxon>Tracheophyta</taxon>
        <taxon>Spermatophyta</taxon>
        <taxon>Magnoliopsida</taxon>
        <taxon>Liliopsida</taxon>
        <taxon>Poales</taxon>
        <taxon>Bromeliaceae</taxon>
        <taxon>Bromelioideae</taxon>
        <taxon>Ananas</taxon>
    </lineage>
</organism>
<dbReference type="STRING" id="4615.A0A199VP61"/>
<evidence type="ECO:0000256" key="8">
    <source>
        <dbReference type="ARBA" id="ARBA00023065"/>
    </source>
</evidence>
<comment type="caution">
    <text evidence="13">The sequence shown here is derived from an EMBL/GenBank/DDBJ whole genome shotgun (WGS) entry which is preliminary data.</text>
</comment>
<feature type="transmembrane region" description="Helical" evidence="10">
    <location>
        <begin position="966"/>
        <end position="987"/>
    </location>
</feature>
<dbReference type="GO" id="GO:0016020">
    <property type="term" value="C:membrane"/>
    <property type="evidence" value="ECO:0007669"/>
    <property type="project" value="UniProtKB-SubCell"/>
</dbReference>
<dbReference type="Pfam" id="PF22776">
    <property type="entry name" value="K_trans_C"/>
    <property type="match status" value="2"/>
</dbReference>
<keyword evidence="3" id="KW-0813">Transport</keyword>
<feature type="transmembrane region" description="Helical" evidence="10">
    <location>
        <begin position="321"/>
        <end position="340"/>
    </location>
</feature>
<comment type="subcellular location">
    <subcellularLocation>
        <location evidence="1 10">Membrane</location>
        <topology evidence="1 10">Multi-pass membrane protein</topology>
    </subcellularLocation>
</comment>
<feature type="transmembrane region" description="Helical" evidence="10">
    <location>
        <begin position="45"/>
        <end position="71"/>
    </location>
</feature>
<feature type="transmembrane region" description="Helical" evidence="10">
    <location>
        <begin position="375"/>
        <end position="396"/>
    </location>
</feature>
<dbReference type="Proteomes" id="UP000092600">
    <property type="component" value="Unassembled WGS sequence"/>
</dbReference>
<keyword evidence="9 10" id="KW-0472">Membrane</keyword>
<evidence type="ECO:0000259" key="12">
    <source>
        <dbReference type="Pfam" id="PF22776"/>
    </source>
</evidence>
<feature type="domain" description="K+ potassium transporter C-terminal" evidence="12">
    <location>
        <begin position="453"/>
        <end position="675"/>
    </location>
</feature>
<feature type="transmembrane region" description="Helical" evidence="10">
    <location>
        <begin position="994"/>
        <end position="1016"/>
    </location>
</feature>
<feature type="transmembrane region" description="Helical" evidence="10">
    <location>
        <begin position="402"/>
        <end position="422"/>
    </location>
</feature>
<keyword evidence="8 10" id="KW-0406">Ion transport</keyword>
<feature type="transmembrane region" description="Helical" evidence="10">
    <location>
        <begin position="124"/>
        <end position="146"/>
    </location>
</feature>
<keyword evidence="5 10" id="KW-0812">Transmembrane</keyword>
<feature type="transmembrane region" description="Helical" evidence="10">
    <location>
        <begin position="1099"/>
        <end position="1120"/>
    </location>
</feature>
<feature type="domain" description="K+ potassium transporter integral membrane" evidence="11">
    <location>
        <begin position="11"/>
        <end position="270"/>
    </location>
</feature>
<keyword evidence="7 10" id="KW-1133">Transmembrane helix</keyword>
<evidence type="ECO:0000256" key="10">
    <source>
        <dbReference type="RuleBase" id="RU321113"/>
    </source>
</evidence>